<keyword evidence="3" id="KW-0408">Iron</keyword>
<feature type="domain" description="4Fe-4S ferredoxin-type" evidence="5">
    <location>
        <begin position="5"/>
        <end position="34"/>
    </location>
</feature>
<dbReference type="GO" id="GO:0051539">
    <property type="term" value="F:4 iron, 4 sulfur cluster binding"/>
    <property type="evidence" value="ECO:0007669"/>
    <property type="project" value="UniProtKB-KW"/>
</dbReference>
<dbReference type="GO" id="GO:0046872">
    <property type="term" value="F:metal ion binding"/>
    <property type="evidence" value="ECO:0007669"/>
    <property type="project" value="UniProtKB-KW"/>
</dbReference>
<dbReference type="PANTHER" id="PTHR43687:SF1">
    <property type="entry name" value="FERREDOXIN III"/>
    <property type="match status" value="1"/>
</dbReference>
<evidence type="ECO:0000313" key="7">
    <source>
        <dbReference type="Proteomes" id="UP000662904"/>
    </source>
</evidence>
<keyword evidence="4" id="KW-0411">Iron-sulfur</keyword>
<dbReference type="Proteomes" id="UP000662904">
    <property type="component" value="Chromosome"/>
</dbReference>
<evidence type="ECO:0000259" key="5">
    <source>
        <dbReference type="PROSITE" id="PS51379"/>
    </source>
</evidence>
<proteinExistence type="predicted"/>
<dbReference type="RefSeq" id="WP_206708052.1">
    <property type="nucleotide sequence ID" value="NZ_CP059066.1"/>
</dbReference>
<dbReference type="Gene3D" id="3.30.70.20">
    <property type="match status" value="1"/>
</dbReference>
<evidence type="ECO:0000256" key="1">
    <source>
        <dbReference type="ARBA" id="ARBA00022485"/>
    </source>
</evidence>
<feature type="domain" description="4Fe-4S ferredoxin-type" evidence="5">
    <location>
        <begin position="35"/>
        <end position="65"/>
    </location>
</feature>
<keyword evidence="7" id="KW-1185">Reference proteome</keyword>
<keyword evidence="2" id="KW-0479">Metal-binding</keyword>
<name>A0A8A0RH48_9FIRM</name>
<protein>
    <submittedName>
        <fullName evidence="6">Ferredoxin-2</fullName>
    </submittedName>
</protein>
<evidence type="ECO:0000256" key="2">
    <source>
        <dbReference type="ARBA" id="ARBA00022723"/>
    </source>
</evidence>
<evidence type="ECO:0000256" key="4">
    <source>
        <dbReference type="ARBA" id="ARBA00023014"/>
    </source>
</evidence>
<dbReference type="InterPro" id="IPR050572">
    <property type="entry name" value="Fe-S_Ferredoxin"/>
</dbReference>
<dbReference type="InterPro" id="IPR017896">
    <property type="entry name" value="4Fe4S_Fe-S-bd"/>
</dbReference>
<sequence>MSKNWYPVIDYEKCSECGACFDKCCHGVYELRGNTPVVVNPDGCIEGCRGCQKLCPSSAIEYVGDTGTSSSECSCECCDC</sequence>
<dbReference type="SUPFAM" id="SSF54862">
    <property type="entry name" value="4Fe-4S ferredoxins"/>
    <property type="match status" value="1"/>
</dbReference>
<dbReference type="KEGG" id="kme:H0A61_00118"/>
<evidence type="ECO:0000313" key="6">
    <source>
        <dbReference type="EMBL" id="QSQ07801.1"/>
    </source>
</evidence>
<evidence type="ECO:0000256" key="3">
    <source>
        <dbReference type="ARBA" id="ARBA00023004"/>
    </source>
</evidence>
<dbReference type="PROSITE" id="PS51379">
    <property type="entry name" value="4FE4S_FER_2"/>
    <property type="match status" value="2"/>
</dbReference>
<gene>
    <name evidence="6" type="ORF">H0A61_00118</name>
</gene>
<keyword evidence="1" id="KW-0004">4Fe-4S</keyword>
<dbReference type="PANTHER" id="PTHR43687">
    <property type="entry name" value="ADENYLYLSULFATE REDUCTASE, BETA SUBUNIT"/>
    <property type="match status" value="1"/>
</dbReference>
<organism evidence="6 7">
    <name type="scientific">Koleobacter methoxysyntrophicus</name>
    <dbReference type="NCBI Taxonomy" id="2751313"/>
    <lineage>
        <taxon>Bacteria</taxon>
        <taxon>Bacillati</taxon>
        <taxon>Bacillota</taxon>
        <taxon>Clostridia</taxon>
        <taxon>Koleobacterales</taxon>
        <taxon>Koleobacteraceae</taxon>
        <taxon>Koleobacter</taxon>
    </lineage>
</organism>
<dbReference type="EMBL" id="CP059066">
    <property type="protein sequence ID" value="QSQ07801.1"/>
    <property type="molecule type" value="Genomic_DNA"/>
</dbReference>
<accession>A0A8A0RH48</accession>
<dbReference type="AlphaFoldDB" id="A0A8A0RH48"/>
<reference evidence="6" key="1">
    <citation type="submission" date="2020-07" db="EMBL/GenBank/DDBJ databases">
        <title>Koleobacter methoxysyntrophicus gen. nov., sp. nov., a novel anaerobic bacterium isolated from deep subsurface oil field and proposal of Koleobacterales ord. nov. in the phylum Firmicutes.</title>
        <authorList>
            <person name="Sakamoto S."/>
            <person name="Tamaki H."/>
        </authorList>
    </citation>
    <scope>NUCLEOTIDE SEQUENCE</scope>
    <source>
        <strain evidence="6">NRmbB1</strain>
    </source>
</reference>